<keyword evidence="2" id="KW-0067">ATP-binding</keyword>
<dbReference type="Gene3D" id="1.10.510.10">
    <property type="entry name" value="Transferase(Phosphotransferase) domain 1"/>
    <property type="match status" value="1"/>
</dbReference>
<keyword evidence="4" id="KW-1185">Reference proteome</keyword>
<dbReference type="InterPro" id="IPR050528">
    <property type="entry name" value="L-type_Lectin-RKs"/>
</dbReference>
<dbReference type="GO" id="GO:0005524">
    <property type="term" value="F:ATP binding"/>
    <property type="evidence" value="ECO:0007669"/>
    <property type="project" value="UniProtKB-KW"/>
</dbReference>
<evidence type="ECO:0000313" key="3">
    <source>
        <dbReference type="EMBL" id="KAF2285321.1"/>
    </source>
</evidence>
<evidence type="ECO:0000313" key="4">
    <source>
        <dbReference type="Proteomes" id="UP000467840"/>
    </source>
</evidence>
<sequence length="164" mass="18076">MEMQRTLKGKAIVVVNIVHTPSGHSILNTPDFAGNLNPKLFCYAGMVRLVQWVWDLYGKGQLVEAVDIRLSKEFDERQLECLMIVGLWCCHPYSALRPSRRQVINVLNFEAPLPSLLAKSPVPMYCAPSMSQCKFSYTSSGLTTSESGCTMNSSLLTGGSAKSL</sequence>
<dbReference type="PANTHER" id="PTHR27007">
    <property type="match status" value="1"/>
</dbReference>
<gene>
    <name evidence="3" type="ORF">GH714_042363</name>
</gene>
<dbReference type="EMBL" id="JAAGAX010000018">
    <property type="protein sequence ID" value="KAF2285321.1"/>
    <property type="molecule type" value="Genomic_DNA"/>
</dbReference>
<proteinExistence type="predicted"/>
<reference evidence="3 4" key="1">
    <citation type="journal article" date="2020" name="Mol. Plant">
        <title>The Chromosome-Based Rubber Tree Genome Provides New Insights into Spurge Genome Evolution and Rubber Biosynthesis.</title>
        <authorList>
            <person name="Liu J."/>
            <person name="Shi C."/>
            <person name="Shi C.C."/>
            <person name="Li W."/>
            <person name="Zhang Q.J."/>
            <person name="Zhang Y."/>
            <person name="Li K."/>
            <person name="Lu H.F."/>
            <person name="Shi C."/>
            <person name="Zhu S.T."/>
            <person name="Xiao Z.Y."/>
            <person name="Nan H."/>
            <person name="Yue Y."/>
            <person name="Zhu X.G."/>
            <person name="Wu Y."/>
            <person name="Hong X.N."/>
            <person name="Fan G.Y."/>
            <person name="Tong Y."/>
            <person name="Zhang D."/>
            <person name="Mao C.L."/>
            <person name="Liu Y.L."/>
            <person name="Hao S.J."/>
            <person name="Liu W.Q."/>
            <person name="Lv M.Q."/>
            <person name="Zhang H.B."/>
            <person name="Liu Y."/>
            <person name="Hu-Tang G.R."/>
            <person name="Wang J.P."/>
            <person name="Wang J.H."/>
            <person name="Sun Y.H."/>
            <person name="Ni S.B."/>
            <person name="Chen W.B."/>
            <person name="Zhang X.C."/>
            <person name="Jiao Y.N."/>
            <person name="Eichler E.E."/>
            <person name="Li G.H."/>
            <person name="Liu X."/>
            <person name="Gao L.Z."/>
        </authorList>
    </citation>
    <scope>NUCLEOTIDE SEQUENCE [LARGE SCALE GENOMIC DNA]</scope>
    <source>
        <strain evidence="4">cv. GT1</strain>
        <tissue evidence="3">Leaf</tissue>
    </source>
</reference>
<protein>
    <recommendedName>
        <fullName evidence="5">Serine-threonine/tyrosine-protein kinase catalytic domain-containing protein</fullName>
    </recommendedName>
</protein>
<name>A0A6A6K919_HEVBR</name>
<organism evidence="3 4">
    <name type="scientific">Hevea brasiliensis</name>
    <name type="common">Para rubber tree</name>
    <name type="synonym">Siphonia brasiliensis</name>
    <dbReference type="NCBI Taxonomy" id="3981"/>
    <lineage>
        <taxon>Eukaryota</taxon>
        <taxon>Viridiplantae</taxon>
        <taxon>Streptophyta</taxon>
        <taxon>Embryophyta</taxon>
        <taxon>Tracheophyta</taxon>
        <taxon>Spermatophyta</taxon>
        <taxon>Magnoliopsida</taxon>
        <taxon>eudicotyledons</taxon>
        <taxon>Gunneridae</taxon>
        <taxon>Pentapetalae</taxon>
        <taxon>rosids</taxon>
        <taxon>fabids</taxon>
        <taxon>Malpighiales</taxon>
        <taxon>Euphorbiaceae</taxon>
        <taxon>Crotonoideae</taxon>
        <taxon>Micrandreae</taxon>
        <taxon>Hevea</taxon>
    </lineage>
</organism>
<dbReference type="AlphaFoldDB" id="A0A6A6K919"/>
<evidence type="ECO:0000256" key="1">
    <source>
        <dbReference type="ARBA" id="ARBA00022741"/>
    </source>
</evidence>
<comment type="caution">
    <text evidence="3">The sequence shown here is derived from an EMBL/GenBank/DDBJ whole genome shotgun (WGS) entry which is preliminary data.</text>
</comment>
<dbReference type="Proteomes" id="UP000467840">
    <property type="component" value="Chromosome 12"/>
</dbReference>
<evidence type="ECO:0000256" key="2">
    <source>
        <dbReference type="ARBA" id="ARBA00022840"/>
    </source>
</evidence>
<accession>A0A6A6K919</accession>
<keyword evidence="1" id="KW-0547">Nucleotide-binding</keyword>
<evidence type="ECO:0008006" key="5">
    <source>
        <dbReference type="Google" id="ProtNLM"/>
    </source>
</evidence>